<sequence>MMMVLVSAGCAAKDSDGDGVATARQGATAGPSASASSTFDEDAPLKFAQCMREHGMTWFPDPDPGGRMTIKTPKGMDPKKFEEAQQACQKFAPDGGEARKPDPEMIEMARQMAKCMRENGVPEFPDPQSDGSLRLDAGKLSVKPGDPTFDKAEEKCSKYMPGGGTRSEKRPVGSGVNA</sequence>
<evidence type="ECO:0000256" key="1">
    <source>
        <dbReference type="SAM" id="MobiDB-lite"/>
    </source>
</evidence>
<comment type="caution">
    <text evidence="2">The sequence shown here is derived from an EMBL/GenBank/DDBJ whole genome shotgun (WGS) entry which is preliminary data.</text>
</comment>
<feature type="region of interest" description="Disordered" evidence="1">
    <location>
        <begin position="119"/>
        <end position="178"/>
    </location>
</feature>
<organism evidence="2 3">
    <name type="scientific">Paractinoplanes lichenicola</name>
    <dbReference type="NCBI Taxonomy" id="2802976"/>
    <lineage>
        <taxon>Bacteria</taxon>
        <taxon>Bacillati</taxon>
        <taxon>Actinomycetota</taxon>
        <taxon>Actinomycetes</taxon>
        <taxon>Micromonosporales</taxon>
        <taxon>Micromonosporaceae</taxon>
        <taxon>Paractinoplanes</taxon>
    </lineage>
</organism>
<feature type="compositionally biased region" description="Low complexity" evidence="1">
    <location>
        <begin position="26"/>
        <end position="38"/>
    </location>
</feature>
<evidence type="ECO:0000313" key="3">
    <source>
        <dbReference type="Proteomes" id="UP000598996"/>
    </source>
</evidence>
<gene>
    <name evidence="2" type="ORF">JKJ07_39445</name>
</gene>
<feature type="region of interest" description="Disordered" evidence="1">
    <location>
        <begin position="14"/>
        <end position="40"/>
    </location>
</feature>
<name>A0ABS1W0X5_9ACTN</name>
<keyword evidence="3" id="KW-1185">Reference proteome</keyword>
<feature type="region of interest" description="Disordered" evidence="1">
    <location>
        <begin position="56"/>
        <end position="82"/>
    </location>
</feature>
<dbReference type="Proteomes" id="UP000598996">
    <property type="component" value="Unassembled WGS sequence"/>
</dbReference>
<feature type="compositionally biased region" description="Basic and acidic residues" evidence="1">
    <location>
        <begin position="148"/>
        <end position="157"/>
    </location>
</feature>
<evidence type="ECO:0000313" key="2">
    <source>
        <dbReference type="EMBL" id="MBL7260387.1"/>
    </source>
</evidence>
<proteinExistence type="predicted"/>
<accession>A0ABS1W0X5</accession>
<evidence type="ECO:0008006" key="4">
    <source>
        <dbReference type="Google" id="ProtNLM"/>
    </source>
</evidence>
<reference evidence="2 3" key="1">
    <citation type="submission" date="2021-01" db="EMBL/GenBank/DDBJ databases">
        <title>Actinoplanes sp. nov. LDG1-01 isolated from lichen.</title>
        <authorList>
            <person name="Saeng-In P."/>
            <person name="Phongsopitanun W."/>
            <person name="Kanchanasin P."/>
            <person name="Yuki M."/>
            <person name="Kudo T."/>
            <person name="Ohkuma M."/>
            <person name="Tanasupawat S."/>
        </authorList>
    </citation>
    <scope>NUCLEOTIDE SEQUENCE [LARGE SCALE GENOMIC DNA]</scope>
    <source>
        <strain evidence="2 3">LDG1-01</strain>
    </source>
</reference>
<protein>
    <recommendedName>
        <fullName evidence="4">Lipoprotein</fullName>
    </recommendedName>
</protein>
<dbReference type="EMBL" id="JAENHO010000014">
    <property type="protein sequence ID" value="MBL7260387.1"/>
    <property type="molecule type" value="Genomic_DNA"/>
</dbReference>